<dbReference type="Gene3D" id="4.10.860.10">
    <property type="entry name" value="UVR domain"/>
    <property type="match status" value="1"/>
</dbReference>
<gene>
    <name evidence="4" type="ORF">CO059_00795</name>
</gene>
<comment type="similarity">
    <text evidence="1">Belongs to the glycosyl hydrolase 57 family.</text>
</comment>
<evidence type="ECO:0000256" key="2">
    <source>
        <dbReference type="ARBA" id="ARBA00023277"/>
    </source>
</evidence>
<dbReference type="PANTHER" id="PTHR36306:SF1">
    <property type="entry name" value="ALPHA-AMYLASE-RELATED"/>
    <property type="match status" value="1"/>
</dbReference>
<dbReference type="InterPro" id="IPR052046">
    <property type="entry name" value="GH57_Enzymes"/>
</dbReference>
<dbReference type="GO" id="GO:0003824">
    <property type="term" value="F:catalytic activity"/>
    <property type="evidence" value="ECO:0007669"/>
    <property type="project" value="InterPro"/>
</dbReference>
<feature type="domain" description="UVR" evidence="3">
    <location>
        <begin position="429"/>
        <end position="464"/>
    </location>
</feature>
<comment type="caution">
    <text evidence="4">The sequence shown here is derived from an EMBL/GenBank/DDBJ whole genome shotgun (WGS) entry which is preliminary data.</text>
</comment>
<evidence type="ECO:0000256" key="1">
    <source>
        <dbReference type="ARBA" id="ARBA00006821"/>
    </source>
</evidence>
<dbReference type="Pfam" id="PF02151">
    <property type="entry name" value="UVR"/>
    <property type="match status" value="1"/>
</dbReference>
<dbReference type="InterPro" id="IPR036876">
    <property type="entry name" value="UVR_dom_sf"/>
</dbReference>
<proteinExistence type="inferred from homology"/>
<dbReference type="InterPro" id="IPR001943">
    <property type="entry name" value="UVR_dom"/>
</dbReference>
<dbReference type="InterPro" id="IPR004300">
    <property type="entry name" value="Glyco_hydro_57_N"/>
</dbReference>
<accession>A0A2M8EK16</accession>
<evidence type="ECO:0000313" key="4">
    <source>
        <dbReference type="EMBL" id="PJC23027.1"/>
    </source>
</evidence>
<keyword evidence="2" id="KW-0119">Carbohydrate metabolism</keyword>
<dbReference type="Pfam" id="PF03065">
    <property type="entry name" value="Glyco_hydro_57"/>
    <property type="match status" value="1"/>
</dbReference>
<protein>
    <recommendedName>
        <fullName evidence="3">UVR domain-containing protein</fullName>
    </recommendedName>
</protein>
<dbReference type="EMBL" id="PFSK01000012">
    <property type="protein sequence ID" value="PJC23027.1"/>
    <property type="molecule type" value="Genomic_DNA"/>
</dbReference>
<dbReference type="GO" id="GO:0005975">
    <property type="term" value="P:carbohydrate metabolic process"/>
    <property type="evidence" value="ECO:0007669"/>
    <property type="project" value="InterPro"/>
</dbReference>
<dbReference type="InterPro" id="IPR011330">
    <property type="entry name" value="Glyco_hydro/deAcase_b/a-brl"/>
</dbReference>
<dbReference type="Gene3D" id="3.20.110.20">
    <property type="match status" value="1"/>
</dbReference>
<name>A0A2M8EK16_UNCKA</name>
<organism evidence="4 5">
    <name type="scientific">candidate division WWE3 bacterium CG_4_9_14_0_2_um_filter_48_10</name>
    <dbReference type="NCBI Taxonomy" id="1975078"/>
    <lineage>
        <taxon>Bacteria</taxon>
        <taxon>Katanobacteria</taxon>
    </lineage>
</organism>
<dbReference type="SUPFAM" id="SSF88713">
    <property type="entry name" value="Glycoside hydrolase/deacetylase"/>
    <property type="match status" value="1"/>
</dbReference>
<evidence type="ECO:0000259" key="3">
    <source>
        <dbReference type="PROSITE" id="PS50151"/>
    </source>
</evidence>
<dbReference type="AlphaFoldDB" id="A0A2M8EK16"/>
<sequence length="472" mass="55515">MIWVNFLHFYQPPTQKKYWVDRVTNEAYRRILHELEKAPNAKVTLNISAVLVEFWDKFGHRDVIDGFRELLKRGQIELTESAKYHPLLPRLPRDEIIRQIELSRQTNQKYFGELYQPKGFFPPEMAYDRKVAEAVAEMGYEWIIVEELSYQPKFNVVDYQKIYEVMGTTLRRGSGLPAGEAGQAGEGERLKIYFRQRDISYKILSGQLGTAKLFLQELGDRIHRDEYLLTAMDAETFGHHRPGMEKLLFGLYKTPQIKTALISELPKLFPMREVTETRPATWALMQKDLETNVPFARWEDPGNEIHAMQWELTNLAIKMVRESADPGPAREMLDEALHSDQFWWACARPWWSLEMIERGAYELKETVLAVSDAPEYNKRQAQDLYYRIITTGFEWQRSGKVEELARQEDETMRMLTDRGLPELPKGELQKMIETIKQELEQVVKNREYERAVQLRDRIKELEGYIKGENVKR</sequence>
<dbReference type="Proteomes" id="UP000228781">
    <property type="component" value="Unassembled WGS sequence"/>
</dbReference>
<evidence type="ECO:0000313" key="5">
    <source>
        <dbReference type="Proteomes" id="UP000228781"/>
    </source>
</evidence>
<reference evidence="5" key="1">
    <citation type="submission" date="2017-09" db="EMBL/GenBank/DDBJ databases">
        <title>Depth-based differentiation of microbial function through sediment-hosted aquifers and enrichment of novel symbionts in the deep terrestrial subsurface.</title>
        <authorList>
            <person name="Probst A.J."/>
            <person name="Ladd B."/>
            <person name="Jarett J.K."/>
            <person name="Geller-Mcgrath D.E."/>
            <person name="Sieber C.M.K."/>
            <person name="Emerson J.B."/>
            <person name="Anantharaman K."/>
            <person name="Thomas B.C."/>
            <person name="Malmstrom R."/>
            <person name="Stieglmeier M."/>
            <person name="Klingl A."/>
            <person name="Woyke T."/>
            <person name="Ryan C.M."/>
            <person name="Banfield J.F."/>
        </authorList>
    </citation>
    <scope>NUCLEOTIDE SEQUENCE [LARGE SCALE GENOMIC DNA]</scope>
</reference>
<dbReference type="SUPFAM" id="SSF46600">
    <property type="entry name" value="C-terminal UvrC-binding domain of UvrB"/>
    <property type="match status" value="1"/>
</dbReference>
<dbReference type="PROSITE" id="PS50151">
    <property type="entry name" value="UVR"/>
    <property type="match status" value="1"/>
</dbReference>
<dbReference type="PANTHER" id="PTHR36306">
    <property type="entry name" value="ALPHA-AMYLASE-RELATED-RELATED"/>
    <property type="match status" value="1"/>
</dbReference>